<dbReference type="Gene3D" id="3.30.750.170">
    <property type="match status" value="1"/>
</dbReference>
<sequence length="111" mass="12419">SMHWLNSANGYWPITLRVTNAVNDDYSAGFKPDIEWNEYDLTQNPTDALLPLGDPDEFMLGKAISLITGINRSARSMNTLSQPIMRGESVYQSTERHATGGMLMVPEEKNN</sequence>
<dbReference type="EMBL" id="QRYT01000020">
    <property type="protein sequence ID" value="RGV09693.1"/>
    <property type="molecule type" value="Genomic_DNA"/>
</dbReference>
<gene>
    <name evidence="1" type="ORF">DWW27_10050</name>
</gene>
<organism evidence="1 2">
    <name type="scientific">Phocaeicola vulgatus</name>
    <name type="common">Bacteroides vulgatus</name>
    <dbReference type="NCBI Taxonomy" id="821"/>
    <lineage>
        <taxon>Bacteria</taxon>
        <taxon>Pseudomonadati</taxon>
        <taxon>Bacteroidota</taxon>
        <taxon>Bacteroidia</taxon>
        <taxon>Bacteroidales</taxon>
        <taxon>Bacteroidaceae</taxon>
        <taxon>Phocaeicola</taxon>
    </lineage>
</organism>
<feature type="non-terminal residue" evidence="1">
    <location>
        <position position="1"/>
    </location>
</feature>
<protein>
    <submittedName>
        <fullName evidence="1">Peptidase S41</fullName>
    </submittedName>
</protein>
<dbReference type="Proteomes" id="UP000285379">
    <property type="component" value="Unassembled WGS sequence"/>
</dbReference>
<dbReference type="Gene3D" id="3.90.226.10">
    <property type="entry name" value="2-enoyl-CoA Hydratase, Chain A, domain 1"/>
    <property type="match status" value="1"/>
</dbReference>
<reference evidence="1 2" key="1">
    <citation type="submission" date="2018-08" db="EMBL/GenBank/DDBJ databases">
        <title>A genome reference for cultivated species of the human gut microbiota.</title>
        <authorList>
            <person name="Zou Y."/>
            <person name="Xue W."/>
            <person name="Luo G."/>
        </authorList>
    </citation>
    <scope>NUCLEOTIDE SEQUENCE [LARGE SCALE GENOMIC DNA]</scope>
    <source>
        <strain evidence="1 2">AF14-8</strain>
    </source>
</reference>
<comment type="caution">
    <text evidence="1">The sequence shown here is derived from an EMBL/GenBank/DDBJ whole genome shotgun (WGS) entry which is preliminary data.</text>
</comment>
<proteinExistence type="predicted"/>
<accession>A0A412VNP1</accession>
<dbReference type="AlphaFoldDB" id="A0A412VNP1"/>
<evidence type="ECO:0000313" key="1">
    <source>
        <dbReference type="EMBL" id="RGV09693.1"/>
    </source>
</evidence>
<evidence type="ECO:0000313" key="2">
    <source>
        <dbReference type="Proteomes" id="UP000285379"/>
    </source>
</evidence>
<name>A0A412VNP1_PHOVU</name>